<dbReference type="Proteomes" id="UP001363151">
    <property type="component" value="Unassembled WGS sequence"/>
</dbReference>
<dbReference type="EMBL" id="JBBJCI010000130">
    <property type="protein sequence ID" value="KAK7247667.1"/>
    <property type="molecule type" value="Genomic_DNA"/>
</dbReference>
<feature type="compositionally biased region" description="Acidic residues" evidence="1">
    <location>
        <begin position="9"/>
        <end position="20"/>
    </location>
</feature>
<feature type="region of interest" description="Disordered" evidence="1">
    <location>
        <begin position="1"/>
        <end position="32"/>
    </location>
</feature>
<organism evidence="2 3">
    <name type="scientific">Aureococcus anophagefferens</name>
    <name type="common">Harmful bloom alga</name>
    <dbReference type="NCBI Taxonomy" id="44056"/>
    <lineage>
        <taxon>Eukaryota</taxon>
        <taxon>Sar</taxon>
        <taxon>Stramenopiles</taxon>
        <taxon>Ochrophyta</taxon>
        <taxon>Pelagophyceae</taxon>
        <taxon>Pelagomonadales</taxon>
        <taxon>Pelagomonadaceae</taxon>
        <taxon>Aureococcus</taxon>
    </lineage>
</organism>
<keyword evidence="3" id="KW-1185">Reference proteome</keyword>
<name>A0ABR1G3R9_AURAN</name>
<proteinExistence type="predicted"/>
<accession>A0ABR1G3R9</accession>
<reference evidence="2 3" key="1">
    <citation type="submission" date="2024-03" db="EMBL/GenBank/DDBJ databases">
        <title>Aureococcus anophagefferens CCMP1851 and Kratosvirus quantuckense: Draft genome of a second virus-susceptible host strain in the model system.</title>
        <authorList>
            <person name="Chase E."/>
            <person name="Truchon A.R."/>
            <person name="Schepens W."/>
            <person name="Wilhelm S.W."/>
        </authorList>
    </citation>
    <scope>NUCLEOTIDE SEQUENCE [LARGE SCALE GENOMIC DNA]</scope>
    <source>
        <strain evidence="2 3">CCMP1851</strain>
    </source>
</reference>
<evidence type="ECO:0000313" key="3">
    <source>
        <dbReference type="Proteomes" id="UP001363151"/>
    </source>
</evidence>
<sequence>MSLDASWDTFDDSSESEDDAAGSGGDEAAPPNAVEVLTEADLDRMAVACEIEAEARKVLHDMETTAFAFSGATRSFGEYFDTSMGYVDLEDLENGVLGDLRAGFYDDVVKHTTQKRRLIQKVLKWAHRVATSAGGQSISGR</sequence>
<evidence type="ECO:0000256" key="1">
    <source>
        <dbReference type="SAM" id="MobiDB-lite"/>
    </source>
</evidence>
<protein>
    <submittedName>
        <fullName evidence="2">Uncharacterized protein</fullName>
    </submittedName>
</protein>
<gene>
    <name evidence="2" type="ORF">SO694_00125073</name>
</gene>
<evidence type="ECO:0000313" key="2">
    <source>
        <dbReference type="EMBL" id="KAK7247667.1"/>
    </source>
</evidence>
<comment type="caution">
    <text evidence="2">The sequence shown here is derived from an EMBL/GenBank/DDBJ whole genome shotgun (WGS) entry which is preliminary data.</text>
</comment>